<comment type="caution">
    <text evidence="1">The sequence shown here is derived from an EMBL/GenBank/DDBJ whole genome shotgun (WGS) entry which is preliminary data.</text>
</comment>
<evidence type="ECO:0000313" key="2">
    <source>
        <dbReference type="Proteomes" id="UP000838756"/>
    </source>
</evidence>
<dbReference type="AlphaFoldDB" id="A0A8S4QEY1"/>
<organism evidence="1 2">
    <name type="scientific">Pararge aegeria aegeria</name>
    <dbReference type="NCBI Taxonomy" id="348720"/>
    <lineage>
        <taxon>Eukaryota</taxon>
        <taxon>Metazoa</taxon>
        <taxon>Ecdysozoa</taxon>
        <taxon>Arthropoda</taxon>
        <taxon>Hexapoda</taxon>
        <taxon>Insecta</taxon>
        <taxon>Pterygota</taxon>
        <taxon>Neoptera</taxon>
        <taxon>Endopterygota</taxon>
        <taxon>Lepidoptera</taxon>
        <taxon>Glossata</taxon>
        <taxon>Ditrysia</taxon>
        <taxon>Papilionoidea</taxon>
        <taxon>Nymphalidae</taxon>
        <taxon>Satyrinae</taxon>
        <taxon>Satyrini</taxon>
        <taxon>Parargina</taxon>
        <taxon>Pararge</taxon>
    </lineage>
</organism>
<protein>
    <submittedName>
        <fullName evidence="1">Jg5082 protein</fullName>
    </submittedName>
</protein>
<keyword evidence="2" id="KW-1185">Reference proteome</keyword>
<dbReference type="EMBL" id="CAKXAJ010001024">
    <property type="protein sequence ID" value="CAH2207695.1"/>
    <property type="molecule type" value="Genomic_DNA"/>
</dbReference>
<accession>A0A8S4QEY1</accession>
<reference evidence="1" key="1">
    <citation type="submission" date="2022-03" db="EMBL/GenBank/DDBJ databases">
        <authorList>
            <person name="Lindestad O."/>
        </authorList>
    </citation>
    <scope>NUCLEOTIDE SEQUENCE</scope>
</reference>
<evidence type="ECO:0000313" key="1">
    <source>
        <dbReference type="EMBL" id="CAH2207695.1"/>
    </source>
</evidence>
<gene>
    <name evidence="1" type="primary">jg5082</name>
    <name evidence="1" type="ORF">PAEG_LOCUS315</name>
</gene>
<dbReference type="Proteomes" id="UP000838756">
    <property type="component" value="Unassembled WGS sequence"/>
</dbReference>
<sequence length="88" mass="9917">MKAGSAFQILALRITKGRCASYASAVYRPLRDADPYSASRFDGKIARGELDQRVLDHSLRNISYRIPKGRQPCDDVPNSEVFYCLGHR</sequence>
<name>A0A8S4QEY1_9NEOP</name>
<proteinExistence type="predicted"/>